<organism evidence="2 3">
    <name type="scientific">Azotobacter bryophylli</name>
    <dbReference type="NCBI Taxonomy" id="1986537"/>
    <lineage>
        <taxon>Bacteria</taxon>
        <taxon>Pseudomonadati</taxon>
        <taxon>Pseudomonadota</taxon>
        <taxon>Gammaproteobacteria</taxon>
        <taxon>Pseudomonadales</taxon>
        <taxon>Pseudomonadaceae</taxon>
        <taxon>Azotobacter</taxon>
    </lineage>
</organism>
<dbReference type="InterPro" id="IPR002686">
    <property type="entry name" value="Transposase_17"/>
</dbReference>
<keyword evidence="3" id="KW-1185">Reference proteome</keyword>
<dbReference type="EMBL" id="JBHRSJ010000035">
    <property type="protein sequence ID" value="MFC2974477.1"/>
    <property type="molecule type" value="Genomic_DNA"/>
</dbReference>
<dbReference type="PANTHER" id="PTHR36966:SF1">
    <property type="entry name" value="REP-ASSOCIATED TYROSINE TRANSPOSASE"/>
    <property type="match status" value="1"/>
</dbReference>
<gene>
    <name evidence="2" type="ORF">ACFOJE_19975</name>
</gene>
<dbReference type="RefSeq" id="WP_377816709.1">
    <property type="nucleotide sequence ID" value="NZ_JBHRSJ010000035.1"/>
</dbReference>
<dbReference type="NCBIfam" id="NF047646">
    <property type="entry name" value="REP_Tyr_transpos"/>
    <property type="match status" value="1"/>
</dbReference>
<evidence type="ECO:0000313" key="3">
    <source>
        <dbReference type="Proteomes" id="UP001595457"/>
    </source>
</evidence>
<dbReference type="SUPFAM" id="SSF143422">
    <property type="entry name" value="Transposase IS200-like"/>
    <property type="match status" value="1"/>
</dbReference>
<reference evidence="3" key="1">
    <citation type="journal article" date="2019" name="Int. J. Syst. Evol. Microbiol.">
        <title>The Global Catalogue of Microorganisms (GCM) 10K type strain sequencing project: providing services to taxonomists for standard genome sequencing and annotation.</title>
        <authorList>
            <consortium name="The Broad Institute Genomics Platform"/>
            <consortium name="The Broad Institute Genome Sequencing Center for Infectious Disease"/>
            <person name="Wu L."/>
            <person name="Ma J."/>
        </authorList>
    </citation>
    <scope>NUCLEOTIDE SEQUENCE [LARGE SCALE GENOMIC DNA]</scope>
    <source>
        <strain evidence="3">KCTC 62195</strain>
    </source>
</reference>
<comment type="caution">
    <text evidence="2">The sequence shown here is derived from an EMBL/GenBank/DDBJ whole genome shotgun (WGS) entry which is preliminary data.</text>
</comment>
<dbReference type="Gene3D" id="3.30.70.1290">
    <property type="entry name" value="Transposase IS200-like"/>
    <property type="match status" value="1"/>
</dbReference>
<evidence type="ECO:0000313" key="2">
    <source>
        <dbReference type="EMBL" id="MFC2974477.1"/>
    </source>
</evidence>
<feature type="domain" description="Transposase IS200-like" evidence="1">
    <location>
        <begin position="9"/>
        <end position="132"/>
    </location>
</feature>
<dbReference type="InterPro" id="IPR036515">
    <property type="entry name" value="Transposase_17_sf"/>
</dbReference>
<dbReference type="PANTHER" id="PTHR36966">
    <property type="entry name" value="REP-ASSOCIATED TYROSINE TRANSPOSASE"/>
    <property type="match status" value="1"/>
</dbReference>
<protein>
    <submittedName>
        <fullName evidence="2">Transposase</fullName>
    </submittedName>
</protein>
<dbReference type="Proteomes" id="UP001595457">
    <property type="component" value="Unassembled WGS sequence"/>
</dbReference>
<sequence length="183" mass="21733">MSNYRRARVPGATYFFTVNLRDRRSDLLVREIDLLRATVRATRARHPFHIDAWVVLPEHMHCIWTLPAGDRDFALRWKIIKAAFSRRLPGRSTPNAAQAARGERGLWQRRYWEHLIRDDLDYQRHLDYLHHNPVKHRHVARVADWPWSSFHRAVREGIYAPDWAGDDRGGEPKAWGERVEADW</sequence>
<name>A0ABV7AYB1_9GAMM</name>
<dbReference type="SMART" id="SM01321">
    <property type="entry name" value="Y1_Tnp"/>
    <property type="match status" value="1"/>
</dbReference>
<proteinExistence type="predicted"/>
<dbReference type="InterPro" id="IPR052715">
    <property type="entry name" value="RAYT_transposase"/>
</dbReference>
<evidence type="ECO:0000259" key="1">
    <source>
        <dbReference type="SMART" id="SM01321"/>
    </source>
</evidence>
<accession>A0ABV7AYB1</accession>